<comment type="caution">
    <text evidence="2">The sequence shown here is derived from an EMBL/GenBank/DDBJ whole genome shotgun (WGS) entry which is preliminary data.</text>
</comment>
<dbReference type="Pfam" id="PF21866">
    <property type="entry name" value="DUF6915"/>
    <property type="match status" value="1"/>
</dbReference>
<evidence type="ECO:0000259" key="1">
    <source>
        <dbReference type="Pfam" id="PF21866"/>
    </source>
</evidence>
<feature type="domain" description="DUF6915" evidence="1">
    <location>
        <begin position="1"/>
        <end position="97"/>
    </location>
</feature>
<dbReference type="Proteomes" id="UP000223913">
    <property type="component" value="Unassembled WGS sequence"/>
</dbReference>
<name>A0A2D0N507_FLAN2</name>
<protein>
    <recommendedName>
        <fullName evidence="1">DUF6915 domain-containing protein</fullName>
    </recommendedName>
</protein>
<dbReference type="EMBL" id="PDUD01000031">
    <property type="protein sequence ID" value="PHN03478.1"/>
    <property type="molecule type" value="Genomic_DNA"/>
</dbReference>
<evidence type="ECO:0000313" key="2">
    <source>
        <dbReference type="EMBL" id="PHN03478.1"/>
    </source>
</evidence>
<sequence>MNIWVHSQLSAKKFGGPPEVYYPIHKFLDASKLFYFHIKHRILLHHTYGIELCIRRFGDYLEVETGRQVLVRDIAAEHIREDLGGKIPTLFDWFGNNKTLDGLTIHQPDVENPEMQDFIDHPFLISGLAISRIITCSDFGVYLAKELLGASAAQQLRAHIPPEQNISTLLRTFRFREKWQFSPDISQLKQLESDG</sequence>
<gene>
    <name evidence="2" type="ORF">CRP01_26100</name>
</gene>
<reference evidence="2 3" key="1">
    <citation type="submission" date="2017-10" db="EMBL/GenBank/DDBJ databases">
        <title>The draft genome sequence of Lewinella nigricans NBRC 102662.</title>
        <authorList>
            <person name="Wang K."/>
        </authorList>
    </citation>
    <scope>NUCLEOTIDE SEQUENCE [LARGE SCALE GENOMIC DNA]</scope>
    <source>
        <strain evidence="2 3">NBRC 102662</strain>
    </source>
</reference>
<organism evidence="2 3">
    <name type="scientific">Flavilitoribacter nigricans (strain ATCC 23147 / DSM 23189 / NBRC 102662 / NCIMB 1420 / SS-2)</name>
    <name type="common">Lewinella nigricans</name>
    <dbReference type="NCBI Taxonomy" id="1122177"/>
    <lineage>
        <taxon>Bacteria</taxon>
        <taxon>Pseudomonadati</taxon>
        <taxon>Bacteroidota</taxon>
        <taxon>Saprospiria</taxon>
        <taxon>Saprospirales</taxon>
        <taxon>Lewinellaceae</taxon>
        <taxon>Flavilitoribacter</taxon>
    </lineage>
</organism>
<dbReference type="AlphaFoldDB" id="A0A2D0N507"/>
<keyword evidence="3" id="KW-1185">Reference proteome</keyword>
<proteinExistence type="predicted"/>
<evidence type="ECO:0000313" key="3">
    <source>
        <dbReference type="Proteomes" id="UP000223913"/>
    </source>
</evidence>
<accession>A0A2D0N507</accession>
<dbReference type="InterPro" id="IPR054061">
    <property type="entry name" value="DUF6915"/>
</dbReference>